<evidence type="ECO:0000313" key="3">
    <source>
        <dbReference type="Proteomes" id="UP001365128"/>
    </source>
</evidence>
<evidence type="ECO:0000256" key="1">
    <source>
        <dbReference type="SAM" id="MobiDB-lite"/>
    </source>
</evidence>
<name>A0ABR1L472_9PEZI</name>
<sequence length="529" mass="61335">MRQPIVISRLVRSSRAGQARRRRKNVQSRDFTEETLRALFTHYPSIIQRRISEGFEMSKIRELVSKTKWASEDPALLGMTVQEQTSSLKFLWSQRLSTYDMACSHPSVELVEPEVQRARRIIKTSDQPPGFYVRDFWNQTLGKDTVDDAMTDLLTVLSNEPSLKMLMHHQPAIEIEGEKSWWSKAESYPRKAEYFIFRQAIEILKEVCYRFLKREHLGYLNRRQASCAESFALKEWLVYLEEEFRMGHIAQSKLRGERVTTRELSDLCKRVRLMRNESEHQGLKTAKVLAQRLQPAIDFARMLRDDRRASQLESMREALAMGTKFAEYLAYRHADYYDKATRLRFFQKTLVVLLHDLRDKISEFQDHITKDRALIMNEWSIGEIEKVLKIRNTGESEEEEKSQDTGRLSWEDWLKQKPTNTLEDRHVNPDADIKSKVNSASRKAGISSPALPMTEELQSGSAVETNYKTSAPIRKTVGRCDWDPSKNLGDTEVPHDQISSDVPTPTIDEGLDFTEQDGNLDTSGGHRLR</sequence>
<dbReference type="Proteomes" id="UP001365128">
    <property type="component" value="Unassembled WGS sequence"/>
</dbReference>
<organism evidence="2 3">
    <name type="scientific">Phyllosticta citricarpa</name>
    <dbReference type="NCBI Taxonomy" id="55181"/>
    <lineage>
        <taxon>Eukaryota</taxon>
        <taxon>Fungi</taxon>
        <taxon>Dikarya</taxon>
        <taxon>Ascomycota</taxon>
        <taxon>Pezizomycotina</taxon>
        <taxon>Dothideomycetes</taxon>
        <taxon>Dothideomycetes incertae sedis</taxon>
        <taxon>Botryosphaeriales</taxon>
        <taxon>Phyllostictaceae</taxon>
        <taxon>Phyllosticta</taxon>
    </lineage>
</organism>
<keyword evidence="3" id="KW-1185">Reference proteome</keyword>
<feature type="region of interest" description="Disordered" evidence="1">
    <location>
        <begin position="478"/>
        <end position="529"/>
    </location>
</feature>
<comment type="caution">
    <text evidence="2">The sequence shown here is derived from an EMBL/GenBank/DDBJ whole genome shotgun (WGS) entry which is preliminary data.</text>
</comment>
<reference evidence="2 3" key="1">
    <citation type="submission" date="2024-04" db="EMBL/GenBank/DDBJ databases">
        <title>Phyllosticta paracitricarpa is synonymous to the EU quarantine fungus P. citricarpa based on phylogenomic analyses.</title>
        <authorList>
            <consortium name="Lawrence Berkeley National Laboratory"/>
            <person name="Van Ingen-Buijs V.A."/>
            <person name="Van Westerhoven A.C."/>
            <person name="Haridas S."/>
            <person name="Skiadas P."/>
            <person name="Martin F."/>
            <person name="Groenewald J.Z."/>
            <person name="Crous P.W."/>
            <person name="Seidl M.F."/>
        </authorList>
    </citation>
    <scope>NUCLEOTIDE SEQUENCE [LARGE SCALE GENOMIC DNA]</scope>
    <source>
        <strain evidence="2 3">CBS 122670</strain>
    </source>
</reference>
<protein>
    <submittedName>
        <fullName evidence="2">Uncharacterized protein</fullName>
    </submittedName>
</protein>
<accession>A0ABR1L472</accession>
<dbReference type="EMBL" id="JBBPDW010000066">
    <property type="protein sequence ID" value="KAK7530035.1"/>
    <property type="molecule type" value="Genomic_DNA"/>
</dbReference>
<gene>
    <name evidence="2" type="ORF">IWX46DRAFT_412037</name>
</gene>
<evidence type="ECO:0000313" key="2">
    <source>
        <dbReference type="EMBL" id="KAK7530035.1"/>
    </source>
</evidence>
<proteinExistence type="predicted"/>